<sequence>MLSSQSNNNNDNDDNNSNDNNSSKQKHHHRQGNLLTETHLRRKRSSVLAFTNRHDNDFCPNFSHGVGGHGNARMELKHEDSTKRKEIWPSTLTVKGTRVATSAAAAAPAAPAAIPTLTPIPIPIPIPNQQ</sequence>
<comment type="caution">
    <text evidence="2">The sequence shown here is derived from an EMBL/GenBank/DDBJ whole genome shotgun (WGS) entry which is preliminary data.</text>
</comment>
<feature type="compositionally biased region" description="Low complexity" evidence="1">
    <location>
        <begin position="1"/>
        <end position="10"/>
    </location>
</feature>
<accession>A0A834KU40</accession>
<feature type="region of interest" description="Disordered" evidence="1">
    <location>
        <begin position="1"/>
        <end position="42"/>
    </location>
</feature>
<evidence type="ECO:0000313" key="3">
    <source>
        <dbReference type="Proteomes" id="UP000600918"/>
    </source>
</evidence>
<evidence type="ECO:0000256" key="1">
    <source>
        <dbReference type="SAM" id="MobiDB-lite"/>
    </source>
</evidence>
<gene>
    <name evidence="2" type="ORF">H0235_012749</name>
</gene>
<protein>
    <submittedName>
        <fullName evidence="2">Uncharacterized protein</fullName>
    </submittedName>
</protein>
<name>A0A834KU40_VESPE</name>
<evidence type="ECO:0000313" key="2">
    <source>
        <dbReference type="EMBL" id="KAF7412898.1"/>
    </source>
</evidence>
<dbReference type="EMBL" id="JACSDY010000012">
    <property type="protein sequence ID" value="KAF7412898.1"/>
    <property type="molecule type" value="Genomic_DNA"/>
</dbReference>
<dbReference type="Proteomes" id="UP000600918">
    <property type="component" value="Unassembled WGS sequence"/>
</dbReference>
<organism evidence="2 3">
    <name type="scientific">Vespula pensylvanica</name>
    <name type="common">Western yellow jacket</name>
    <name type="synonym">Wasp</name>
    <dbReference type="NCBI Taxonomy" id="30213"/>
    <lineage>
        <taxon>Eukaryota</taxon>
        <taxon>Metazoa</taxon>
        <taxon>Ecdysozoa</taxon>
        <taxon>Arthropoda</taxon>
        <taxon>Hexapoda</taxon>
        <taxon>Insecta</taxon>
        <taxon>Pterygota</taxon>
        <taxon>Neoptera</taxon>
        <taxon>Endopterygota</taxon>
        <taxon>Hymenoptera</taxon>
        <taxon>Apocrita</taxon>
        <taxon>Aculeata</taxon>
        <taxon>Vespoidea</taxon>
        <taxon>Vespidae</taxon>
        <taxon>Vespinae</taxon>
        <taxon>Vespula</taxon>
    </lineage>
</organism>
<dbReference type="AlphaFoldDB" id="A0A834KU40"/>
<reference evidence="2" key="1">
    <citation type="journal article" date="2020" name="G3 (Bethesda)">
        <title>High-Quality Assemblies for Three Invasive Social Wasps from the &lt;i&gt;Vespula&lt;/i&gt; Genus.</title>
        <authorList>
            <person name="Harrop T.W.R."/>
            <person name="Guhlin J."/>
            <person name="McLaughlin G.M."/>
            <person name="Permina E."/>
            <person name="Stockwell P."/>
            <person name="Gilligan J."/>
            <person name="Le Lec M.F."/>
            <person name="Gruber M.A.M."/>
            <person name="Quinn O."/>
            <person name="Lovegrove M."/>
            <person name="Duncan E.J."/>
            <person name="Remnant E.J."/>
            <person name="Van Eeckhoven J."/>
            <person name="Graham B."/>
            <person name="Knapp R.A."/>
            <person name="Langford K.W."/>
            <person name="Kronenberg Z."/>
            <person name="Press M.O."/>
            <person name="Eacker S.M."/>
            <person name="Wilson-Rankin E.E."/>
            <person name="Purcell J."/>
            <person name="Lester P.J."/>
            <person name="Dearden P.K."/>
        </authorList>
    </citation>
    <scope>NUCLEOTIDE SEQUENCE</scope>
    <source>
        <strain evidence="2">Volc-1</strain>
    </source>
</reference>
<keyword evidence="3" id="KW-1185">Reference proteome</keyword>
<proteinExistence type="predicted"/>